<feature type="region of interest" description="Disordered" evidence="1">
    <location>
        <begin position="26"/>
        <end position="250"/>
    </location>
</feature>
<feature type="compositionally biased region" description="Pro residues" evidence="1">
    <location>
        <begin position="187"/>
        <end position="230"/>
    </location>
</feature>
<evidence type="ECO:0000259" key="2">
    <source>
        <dbReference type="Pfam" id="PF11738"/>
    </source>
</evidence>
<feature type="compositionally biased region" description="Pro residues" evidence="1">
    <location>
        <begin position="160"/>
        <end position="176"/>
    </location>
</feature>
<organism evidence="3 4">
    <name type="scientific">Clostridium argentinense CDC 2741</name>
    <dbReference type="NCBI Taxonomy" id="1418104"/>
    <lineage>
        <taxon>Bacteria</taxon>
        <taxon>Bacillati</taxon>
        <taxon>Bacillota</taxon>
        <taxon>Clostridia</taxon>
        <taxon>Eubacteriales</taxon>
        <taxon>Clostridiaceae</taxon>
        <taxon>Clostridium</taxon>
    </lineage>
</organism>
<feature type="domain" description="DUF3298" evidence="2">
    <location>
        <begin position="438"/>
        <end position="510"/>
    </location>
</feature>
<proteinExistence type="predicted"/>
<dbReference type="InterPro" id="IPR037126">
    <property type="entry name" value="PdaC/RsiV-like_sf"/>
</dbReference>
<comment type="caution">
    <text evidence="3">The sequence shown here is derived from an EMBL/GenBank/DDBJ whole genome shotgun (WGS) entry which is preliminary data.</text>
</comment>
<dbReference type="Pfam" id="PF11738">
    <property type="entry name" value="DUF3298"/>
    <property type="match status" value="1"/>
</dbReference>
<protein>
    <recommendedName>
        <fullName evidence="2">DUF3298 domain-containing protein</fullName>
    </recommendedName>
</protein>
<feature type="compositionally biased region" description="Pro residues" evidence="1">
    <location>
        <begin position="133"/>
        <end position="149"/>
    </location>
</feature>
<dbReference type="EMBL" id="AYSO01000020">
    <property type="protein sequence ID" value="KIE45293.1"/>
    <property type="molecule type" value="Genomic_DNA"/>
</dbReference>
<sequence length="527" mass="57809">MFVRHPYDNDFRSSNEDFDFVPFTFDREDRERQMMPPPTGRPPMAPTGTPPTAPTGRPPMTPTGTPQMAPTGRPPMTPTGRPPMAPTPGTQQMTPSPGRPPMAPTPGTQQMAPSPGRPPMAPTPGTQQMAPSPGRPPVTPSPGRPPMAPTPGTQQMAPSPGRPPMTPSPGRPPMAPTPGTQQMAPSPGRPPVAPSPGRPPVTPPGRPPVTPPGRPPMTPPGRPPVAPPSPGGQLGAPLGPPPNFTPQRVPGIQPFAVSQASIRPCRFQFVYIWPTTGRPFWAWLINVDRRSIAGFRWNGRRWVYFGMDLRRIAMFECFGRSFLREAMDLSSNIRNVSIAPSSFKADYPIIEGLQNENIQSNINGSIIEKLNSMFNSAVFLPEQTNFNEIVSSYILSLQRNGLISILFYLYTNTMGGNENTVYSSLVIDANTGQEYDLEDLFNPSSNFRERLSQLAVQRAMAENIPFTENFEGNIENQQFYLTPDALVLFYQPGEYTPASYGLFEIAIPYSDIRDLFSQTNPISRMTT</sequence>
<evidence type="ECO:0000313" key="4">
    <source>
        <dbReference type="Proteomes" id="UP000031366"/>
    </source>
</evidence>
<gene>
    <name evidence="3" type="ORF">U732_336</name>
</gene>
<evidence type="ECO:0000313" key="3">
    <source>
        <dbReference type="EMBL" id="KIE45293.1"/>
    </source>
</evidence>
<dbReference type="RefSeq" id="WP_080618861.1">
    <property type="nucleotide sequence ID" value="NZ_AYSO01000020.1"/>
</dbReference>
<name>A0A0C1U1B2_9CLOT</name>
<dbReference type="AlphaFoldDB" id="A0A0C1U1B2"/>
<feature type="compositionally biased region" description="Low complexity" evidence="1">
    <location>
        <begin position="62"/>
        <end position="71"/>
    </location>
</feature>
<dbReference type="Gene3D" id="3.30.565.40">
    <property type="entry name" value="Fervidobacterium nodosum Rt17-B1 like"/>
    <property type="match status" value="1"/>
</dbReference>
<dbReference type="InterPro" id="IPR021729">
    <property type="entry name" value="DUF3298"/>
</dbReference>
<dbReference type="STRING" id="29341.RSJ17_04485"/>
<reference evidence="3 4" key="1">
    <citation type="journal article" date="2015" name="Infect. Genet. Evol.">
        <title>Genomic sequences of six botulinum neurotoxin-producing strains representing three clostridial species illustrate the mobility and diversity of botulinum neurotoxin genes.</title>
        <authorList>
            <person name="Smith T.J."/>
            <person name="Hill K.K."/>
            <person name="Xie G."/>
            <person name="Foley B.T."/>
            <person name="Williamson C.H."/>
            <person name="Foster J.T."/>
            <person name="Johnson S.L."/>
            <person name="Chertkov O."/>
            <person name="Teshima H."/>
            <person name="Gibbons H.S."/>
            <person name="Johnsky L.A."/>
            <person name="Karavis M.A."/>
            <person name="Smith L.A."/>
        </authorList>
    </citation>
    <scope>NUCLEOTIDE SEQUENCE [LARGE SCALE GENOMIC DNA]</scope>
    <source>
        <strain evidence="3 4">CDC 2741</strain>
    </source>
</reference>
<dbReference type="Gene3D" id="3.90.640.20">
    <property type="entry name" value="Heat-shock cognate protein, ATPase"/>
    <property type="match status" value="1"/>
</dbReference>
<feature type="compositionally biased region" description="Pro residues" evidence="1">
    <location>
        <begin position="72"/>
        <end position="86"/>
    </location>
</feature>
<dbReference type="Proteomes" id="UP000031366">
    <property type="component" value="Unassembled WGS sequence"/>
</dbReference>
<accession>A0A0C1U1B2</accession>
<evidence type="ECO:0000256" key="1">
    <source>
        <dbReference type="SAM" id="MobiDB-lite"/>
    </source>
</evidence>
<feature type="compositionally biased region" description="Pro residues" evidence="1">
    <location>
        <begin position="35"/>
        <end position="61"/>
    </location>
</feature>
<keyword evidence="4" id="KW-1185">Reference proteome</keyword>